<comment type="caution">
    <text evidence="3">The sequence shown here is derived from an EMBL/GenBank/DDBJ whole genome shotgun (WGS) entry which is preliminary data.</text>
</comment>
<evidence type="ECO:0000313" key="4">
    <source>
        <dbReference type="Proteomes" id="UP000652477"/>
    </source>
</evidence>
<evidence type="ECO:0000256" key="1">
    <source>
        <dbReference type="ARBA" id="ARBA00023125"/>
    </source>
</evidence>
<dbReference type="CDD" id="cd00093">
    <property type="entry name" value="HTH_XRE"/>
    <property type="match status" value="1"/>
</dbReference>
<reference evidence="3" key="1">
    <citation type="submission" date="2020-08" db="EMBL/GenBank/DDBJ databases">
        <title>Genome public.</title>
        <authorList>
            <person name="Liu C."/>
            <person name="Sun Q."/>
        </authorList>
    </citation>
    <scope>NUCLEOTIDE SEQUENCE</scope>
    <source>
        <strain evidence="3">NSJ-55</strain>
    </source>
</reference>
<organism evidence="3 4">
    <name type="scientific">Mediterraneibacter hominis</name>
    <dbReference type="NCBI Taxonomy" id="2763054"/>
    <lineage>
        <taxon>Bacteria</taxon>
        <taxon>Bacillati</taxon>
        <taxon>Bacillota</taxon>
        <taxon>Clostridia</taxon>
        <taxon>Lachnospirales</taxon>
        <taxon>Lachnospiraceae</taxon>
        <taxon>Mediterraneibacter</taxon>
    </lineage>
</organism>
<evidence type="ECO:0000313" key="3">
    <source>
        <dbReference type="EMBL" id="MBC5688068.1"/>
    </source>
</evidence>
<proteinExistence type="predicted"/>
<name>A0A923RPX6_9FIRM</name>
<dbReference type="GO" id="GO:0003677">
    <property type="term" value="F:DNA binding"/>
    <property type="evidence" value="ECO:0007669"/>
    <property type="project" value="UniProtKB-KW"/>
</dbReference>
<feature type="domain" description="HTH cro/C1-type" evidence="2">
    <location>
        <begin position="5"/>
        <end position="59"/>
    </location>
</feature>
<dbReference type="PROSITE" id="PS50943">
    <property type="entry name" value="HTH_CROC1"/>
    <property type="match status" value="1"/>
</dbReference>
<dbReference type="RefSeq" id="WP_186874707.1">
    <property type="nucleotide sequence ID" value="NZ_JACOPF010000001.1"/>
</dbReference>
<dbReference type="InterPro" id="IPR001387">
    <property type="entry name" value="Cro/C1-type_HTH"/>
</dbReference>
<dbReference type="PANTHER" id="PTHR46558">
    <property type="entry name" value="TRACRIPTIONAL REGULATORY PROTEIN-RELATED-RELATED"/>
    <property type="match status" value="1"/>
</dbReference>
<dbReference type="SUPFAM" id="SSF47413">
    <property type="entry name" value="lambda repressor-like DNA-binding domains"/>
    <property type="match status" value="1"/>
</dbReference>
<keyword evidence="4" id="KW-1185">Reference proteome</keyword>
<dbReference type="Pfam" id="PF01381">
    <property type="entry name" value="HTH_3"/>
    <property type="match status" value="1"/>
</dbReference>
<evidence type="ECO:0000259" key="2">
    <source>
        <dbReference type="PROSITE" id="PS50943"/>
    </source>
</evidence>
<keyword evidence="1" id="KW-0238">DNA-binding</keyword>
<dbReference type="PANTHER" id="PTHR46558:SF11">
    <property type="entry name" value="HTH-TYPE TRANSCRIPTIONAL REGULATOR XRE"/>
    <property type="match status" value="1"/>
</dbReference>
<protein>
    <submittedName>
        <fullName evidence="3">Helix-turn-helix transcriptional regulator</fullName>
    </submittedName>
</protein>
<dbReference type="Gene3D" id="1.10.260.40">
    <property type="entry name" value="lambda repressor-like DNA-binding domains"/>
    <property type="match status" value="1"/>
</dbReference>
<sequence length="113" mass="13617">MDNRVKELRKERRLKQEELAAKINVSQQTISRIENGENSLPADILIQLSRFFHVSIDYILKMSDKRLTEEYWIEFQQFTENHIDICRMYSALNKRKQNLIHGLLKEMYEDEKA</sequence>
<dbReference type="Proteomes" id="UP000652477">
    <property type="component" value="Unassembled WGS sequence"/>
</dbReference>
<dbReference type="InterPro" id="IPR010982">
    <property type="entry name" value="Lambda_DNA-bd_dom_sf"/>
</dbReference>
<dbReference type="SMART" id="SM00530">
    <property type="entry name" value="HTH_XRE"/>
    <property type="match status" value="1"/>
</dbReference>
<dbReference type="AlphaFoldDB" id="A0A923RPX6"/>
<gene>
    <name evidence="3" type="ORF">H8S37_03845</name>
</gene>
<dbReference type="EMBL" id="JACOPF010000001">
    <property type="protein sequence ID" value="MBC5688068.1"/>
    <property type="molecule type" value="Genomic_DNA"/>
</dbReference>
<accession>A0A923RPX6</accession>